<comment type="caution">
    <text evidence="1">The sequence shown here is derived from an EMBL/GenBank/DDBJ whole genome shotgun (WGS) entry which is preliminary data.</text>
</comment>
<evidence type="ECO:0000313" key="2">
    <source>
        <dbReference type="Proteomes" id="UP000762676"/>
    </source>
</evidence>
<dbReference type="EMBL" id="BMAT01012187">
    <property type="protein sequence ID" value="GFR87612.1"/>
    <property type="molecule type" value="Genomic_DNA"/>
</dbReference>
<gene>
    <name evidence="1" type="ORF">ElyMa_006081300</name>
</gene>
<protein>
    <submittedName>
        <fullName evidence="1">Uncharacterized protein</fullName>
    </submittedName>
</protein>
<name>A0AAV4GP90_9GAST</name>
<dbReference type="AlphaFoldDB" id="A0AAV4GP90"/>
<organism evidence="1 2">
    <name type="scientific">Elysia marginata</name>
    <dbReference type="NCBI Taxonomy" id="1093978"/>
    <lineage>
        <taxon>Eukaryota</taxon>
        <taxon>Metazoa</taxon>
        <taxon>Spiralia</taxon>
        <taxon>Lophotrochozoa</taxon>
        <taxon>Mollusca</taxon>
        <taxon>Gastropoda</taxon>
        <taxon>Heterobranchia</taxon>
        <taxon>Euthyneura</taxon>
        <taxon>Panpulmonata</taxon>
        <taxon>Sacoglossa</taxon>
        <taxon>Placobranchoidea</taxon>
        <taxon>Plakobranchidae</taxon>
        <taxon>Elysia</taxon>
    </lineage>
</organism>
<accession>A0AAV4GP90</accession>
<evidence type="ECO:0000313" key="1">
    <source>
        <dbReference type="EMBL" id="GFR87612.1"/>
    </source>
</evidence>
<reference evidence="1 2" key="1">
    <citation type="journal article" date="2021" name="Elife">
        <title>Chloroplast acquisition without the gene transfer in kleptoplastic sea slugs, Plakobranchus ocellatus.</title>
        <authorList>
            <person name="Maeda T."/>
            <person name="Takahashi S."/>
            <person name="Yoshida T."/>
            <person name="Shimamura S."/>
            <person name="Takaki Y."/>
            <person name="Nagai Y."/>
            <person name="Toyoda A."/>
            <person name="Suzuki Y."/>
            <person name="Arimoto A."/>
            <person name="Ishii H."/>
            <person name="Satoh N."/>
            <person name="Nishiyama T."/>
            <person name="Hasebe M."/>
            <person name="Maruyama T."/>
            <person name="Minagawa J."/>
            <person name="Obokata J."/>
            <person name="Shigenobu S."/>
        </authorList>
    </citation>
    <scope>NUCLEOTIDE SEQUENCE [LARGE SCALE GENOMIC DNA]</scope>
</reference>
<proteinExistence type="predicted"/>
<sequence length="139" mass="15635">MSLGPKRDILSSRQSSPNMINKPVHKYMYHFDPLGPEPSEKKHSFRLRASQSLFPTYHNIHGDSRFNDNDHKNLRASLTDVAACYGRTTSTNKKHSLSLVGILLIHLGGVRNGDFEMVPFPREPGAAMRRCPDSCQTSL</sequence>
<keyword evidence="2" id="KW-1185">Reference proteome</keyword>
<dbReference type="Proteomes" id="UP000762676">
    <property type="component" value="Unassembled WGS sequence"/>
</dbReference>